<keyword evidence="3" id="KW-1185">Reference proteome</keyword>
<accession>A0A6H5HJH3</accession>
<sequence>MSTPLEASTFLVRLIWLSGLATEGVTEGGLAGLAKVTAELFAGVMLTDELIETEPADGEGTEGGELMIIGSLRTSRLRRSSLWAGVWGPCAAALTDRPTCEPTELFSMYLSTVNDKNNELLPDDEKRAVRNRKFR</sequence>
<proteinExistence type="predicted"/>
<dbReference type="EMBL" id="CADCXU010032356">
    <property type="protein sequence ID" value="CAB0018255.1"/>
    <property type="molecule type" value="Genomic_DNA"/>
</dbReference>
<reference evidence="2 3" key="1">
    <citation type="submission" date="2020-02" db="EMBL/GenBank/DDBJ databases">
        <authorList>
            <person name="Ferguson B K."/>
        </authorList>
    </citation>
    <scope>NUCLEOTIDE SEQUENCE [LARGE SCALE GENOMIC DNA]</scope>
</reference>
<protein>
    <submittedName>
        <fullName evidence="2">Uncharacterized protein</fullName>
    </submittedName>
</protein>
<keyword evidence="1" id="KW-0732">Signal</keyword>
<evidence type="ECO:0000313" key="2">
    <source>
        <dbReference type="EMBL" id="CAB0018255.1"/>
    </source>
</evidence>
<evidence type="ECO:0000256" key="1">
    <source>
        <dbReference type="SAM" id="SignalP"/>
    </source>
</evidence>
<evidence type="ECO:0000313" key="3">
    <source>
        <dbReference type="Proteomes" id="UP000479000"/>
    </source>
</evidence>
<name>A0A6H5HJH3_9HEMI</name>
<dbReference type="AlphaFoldDB" id="A0A6H5HJH3"/>
<feature type="signal peptide" evidence="1">
    <location>
        <begin position="1"/>
        <end position="21"/>
    </location>
</feature>
<feature type="chain" id="PRO_5026220351" evidence="1">
    <location>
        <begin position="22"/>
        <end position="135"/>
    </location>
</feature>
<gene>
    <name evidence="2" type="ORF">NTEN_LOCUS22164</name>
</gene>
<feature type="non-terminal residue" evidence="2">
    <location>
        <position position="135"/>
    </location>
</feature>
<dbReference type="Proteomes" id="UP000479000">
    <property type="component" value="Unassembled WGS sequence"/>
</dbReference>
<organism evidence="2 3">
    <name type="scientific">Nesidiocoris tenuis</name>
    <dbReference type="NCBI Taxonomy" id="355587"/>
    <lineage>
        <taxon>Eukaryota</taxon>
        <taxon>Metazoa</taxon>
        <taxon>Ecdysozoa</taxon>
        <taxon>Arthropoda</taxon>
        <taxon>Hexapoda</taxon>
        <taxon>Insecta</taxon>
        <taxon>Pterygota</taxon>
        <taxon>Neoptera</taxon>
        <taxon>Paraneoptera</taxon>
        <taxon>Hemiptera</taxon>
        <taxon>Heteroptera</taxon>
        <taxon>Panheteroptera</taxon>
        <taxon>Cimicomorpha</taxon>
        <taxon>Miridae</taxon>
        <taxon>Dicyphina</taxon>
        <taxon>Nesidiocoris</taxon>
    </lineage>
</organism>